<feature type="compositionally biased region" description="Basic residues" evidence="2">
    <location>
        <begin position="209"/>
        <end position="218"/>
    </location>
</feature>
<feature type="region of interest" description="Disordered" evidence="2">
    <location>
        <begin position="1124"/>
        <end position="1308"/>
    </location>
</feature>
<feature type="domain" description="C2" evidence="3">
    <location>
        <begin position="539"/>
        <end position="689"/>
    </location>
</feature>
<feature type="region of interest" description="Disordered" evidence="2">
    <location>
        <begin position="110"/>
        <end position="156"/>
    </location>
</feature>
<gene>
    <name evidence="5" type="primary">BUD2</name>
    <name evidence="5" type="ORF">LARI1_G006203</name>
</gene>
<dbReference type="Gene3D" id="2.60.40.150">
    <property type="entry name" value="C2 domain"/>
    <property type="match status" value="1"/>
</dbReference>
<feature type="compositionally biased region" description="Low complexity" evidence="2">
    <location>
        <begin position="1157"/>
        <end position="1169"/>
    </location>
</feature>
<dbReference type="InterPro" id="IPR035892">
    <property type="entry name" value="C2_domain_sf"/>
</dbReference>
<dbReference type="InterPro" id="IPR023152">
    <property type="entry name" value="RasGAP_CS"/>
</dbReference>
<dbReference type="PROSITE" id="PS50018">
    <property type="entry name" value="RAS_GTPASE_ACTIV_2"/>
    <property type="match status" value="1"/>
</dbReference>
<evidence type="ECO:0000256" key="2">
    <source>
        <dbReference type="SAM" id="MobiDB-lite"/>
    </source>
</evidence>
<dbReference type="GO" id="GO:0005096">
    <property type="term" value="F:GTPase activator activity"/>
    <property type="evidence" value="ECO:0007669"/>
    <property type="project" value="UniProtKB-KW"/>
</dbReference>
<dbReference type="PROSITE" id="PS00509">
    <property type="entry name" value="RAS_GTPASE_ACTIV_1"/>
    <property type="match status" value="1"/>
</dbReference>
<dbReference type="Proteomes" id="UP000469559">
    <property type="component" value="Unassembled WGS sequence"/>
</dbReference>
<feature type="region of interest" description="Disordered" evidence="2">
    <location>
        <begin position="364"/>
        <end position="386"/>
    </location>
</feature>
<feature type="compositionally biased region" description="Polar residues" evidence="2">
    <location>
        <begin position="1135"/>
        <end position="1146"/>
    </location>
</feature>
<accession>A0A8T9B6F4</accession>
<comment type="caution">
    <text evidence="5">The sequence shown here is derived from an EMBL/GenBank/DDBJ whole genome shotgun (WGS) entry which is preliminary data.</text>
</comment>
<evidence type="ECO:0000259" key="4">
    <source>
        <dbReference type="PROSITE" id="PS50018"/>
    </source>
</evidence>
<feature type="region of interest" description="Disordered" evidence="2">
    <location>
        <begin position="1"/>
        <end position="32"/>
    </location>
</feature>
<dbReference type="Gene3D" id="1.10.506.10">
    <property type="entry name" value="GTPase Activation - p120gap, domain 1"/>
    <property type="match status" value="1"/>
</dbReference>
<feature type="compositionally biased region" description="Polar residues" evidence="2">
    <location>
        <begin position="1241"/>
        <end position="1253"/>
    </location>
</feature>
<evidence type="ECO:0000313" key="6">
    <source>
        <dbReference type="Proteomes" id="UP000469559"/>
    </source>
</evidence>
<protein>
    <submittedName>
        <fullName evidence="5">Inhibitory regulator protein BUD2/CLA2</fullName>
    </submittedName>
</protein>
<organism evidence="5 6">
    <name type="scientific">Lachnellula arida</name>
    <dbReference type="NCBI Taxonomy" id="1316785"/>
    <lineage>
        <taxon>Eukaryota</taxon>
        <taxon>Fungi</taxon>
        <taxon>Dikarya</taxon>
        <taxon>Ascomycota</taxon>
        <taxon>Pezizomycotina</taxon>
        <taxon>Leotiomycetes</taxon>
        <taxon>Helotiales</taxon>
        <taxon>Lachnaceae</taxon>
        <taxon>Lachnellula</taxon>
    </lineage>
</organism>
<feature type="region of interest" description="Disordered" evidence="2">
    <location>
        <begin position="176"/>
        <end position="236"/>
    </location>
</feature>
<keyword evidence="6" id="KW-1185">Reference proteome</keyword>
<evidence type="ECO:0000256" key="1">
    <source>
        <dbReference type="ARBA" id="ARBA00022468"/>
    </source>
</evidence>
<proteinExistence type="predicted"/>
<reference evidence="5 6" key="1">
    <citation type="submission" date="2018-05" db="EMBL/GenBank/DDBJ databases">
        <title>Whole genome sequencing for identification of molecular markers to develop diagnostic detection tools for the regulated plant pathogen Lachnellula willkommii.</title>
        <authorList>
            <person name="Giroux E."/>
            <person name="Bilodeau G."/>
        </authorList>
    </citation>
    <scope>NUCLEOTIDE SEQUENCE [LARGE SCALE GENOMIC DNA]</scope>
    <source>
        <strain evidence="5 6">CBS 203.66</strain>
    </source>
</reference>
<evidence type="ECO:0000259" key="3">
    <source>
        <dbReference type="PROSITE" id="PS50004"/>
    </source>
</evidence>
<dbReference type="PROSITE" id="PS50004">
    <property type="entry name" value="C2"/>
    <property type="match status" value="1"/>
</dbReference>
<feature type="domain" description="Ras-GAP" evidence="4">
    <location>
        <begin position="744"/>
        <end position="978"/>
    </location>
</feature>
<name>A0A8T9B6F4_9HELO</name>
<dbReference type="SUPFAM" id="SSF49562">
    <property type="entry name" value="C2 domain (Calcium/lipid-binding domain, CaLB)"/>
    <property type="match status" value="1"/>
</dbReference>
<feature type="compositionally biased region" description="Polar residues" evidence="2">
    <location>
        <begin position="219"/>
        <end position="229"/>
    </location>
</feature>
<evidence type="ECO:0000313" key="5">
    <source>
        <dbReference type="EMBL" id="TVY15604.1"/>
    </source>
</evidence>
<dbReference type="SUPFAM" id="SSF48350">
    <property type="entry name" value="GTPase activation domain, GAP"/>
    <property type="match status" value="1"/>
</dbReference>
<dbReference type="CDD" id="cd05137">
    <property type="entry name" value="RasGAP_CLA2_BUD2"/>
    <property type="match status" value="1"/>
</dbReference>
<dbReference type="InterPro" id="IPR008936">
    <property type="entry name" value="Rho_GTPase_activation_prot"/>
</dbReference>
<feature type="compositionally biased region" description="Polar residues" evidence="2">
    <location>
        <begin position="199"/>
        <end position="208"/>
    </location>
</feature>
<dbReference type="InterPro" id="IPR039360">
    <property type="entry name" value="Ras_GTPase"/>
</dbReference>
<feature type="compositionally biased region" description="Pro residues" evidence="2">
    <location>
        <begin position="189"/>
        <end position="198"/>
    </location>
</feature>
<keyword evidence="1" id="KW-0343">GTPase activation</keyword>
<dbReference type="InterPro" id="IPR000008">
    <property type="entry name" value="C2_dom"/>
</dbReference>
<dbReference type="OrthoDB" id="775356at2759"/>
<dbReference type="GO" id="GO:0007165">
    <property type="term" value="P:signal transduction"/>
    <property type="evidence" value="ECO:0007669"/>
    <property type="project" value="UniProtKB-ARBA"/>
</dbReference>
<feature type="compositionally biased region" description="Low complexity" evidence="2">
    <location>
        <begin position="1266"/>
        <end position="1282"/>
    </location>
</feature>
<feature type="compositionally biased region" description="Gly residues" evidence="2">
    <location>
        <begin position="1217"/>
        <end position="1229"/>
    </location>
</feature>
<dbReference type="PANTHER" id="PTHR10194">
    <property type="entry name" value="RAS GTPASE-ACTIVATING PROTEINS"/>
    <property type="match status" value="1"/>
</dbReference>
<dbReference type="InterPro" id="IPR001936">
    <property type="entry name" value="RasGAP_dom"/>
</dbReference>
<dbReference type="Pfam" id="PF00168">
    <property type="entry name" value="C2"/>
    <property type="match status" value="1"/>
</dbReference>
<feature type="compositionally biased region" description="Basic and acidic residues" evidence="2">
    <location>
        <begin position="1195"/>
        <end position="1206"/>
    </location>
</feature>
<dbReference type="EMBL" id="QGMF01000477">
    <property type="protein sequence ID" value="TVY15604.1"/>
    <property type="molecule type" value="Genomic_DNA"/>
</dbReference>
<dbReference type="SMART" id="SM00323">
    <property type="entry name" value="RasGAP"/>
    <property type="match status" value="1"/>
</dbReference>
<feature type="compositionally biased region" description="Polar residues" evidence="2">
    <location>
        <begin position="1181"/>
        <end position="1194"/>
    </location>
</feature>
<dbReference type="PANTHER" id="PTHR10194:SF60">
    <property type="entry name" value="RAS GTPASE-ACTIVATING PROTEIN RASKOL"/>
    <property type="match status" value="1"/>
</dbReference>
<feature type="region of interest" description="Disordered" evidence="2">
    <location>
        <begin position="61"/>
        <end position="97"/>
    </location>
</feature>
<dbReference type="Pfam" id="PF00616">
    <property type="entry name" value="RasGAP"/>
    <property type="match status" value="1"/>
</dbReference>
<sequence>MNRNRRMSILPAGMDSRSYNSSTIGKDGALQDWQRNATETLARRLERPFESHTMQMRRPSMPNTIRTVTPDMPEASDDFHHPNSPASPRSIPGGEKPRERRAGLVFQDSYSTDSLESGRQGPPLSFQSRSRTRTMVDHTRTRSASTNVSRSRHRIGSVHSTNASLFHAVEPRAALDGSNSLGYPSVAKRPPPPPPSPPQQLQKSNSMKSGRRLVKRSSRPTSPLSTMSDVPSVDSLPFPVATNDANKILMLMKTLCGRMKGEVEYQTVEKGPWYPGTCYVDDVKGSLIYESDDRGAFHLTVVPDLRGCRVRPIVSKERQLQCLEISNRSLGLELHLLPMVKAEFDLWLAALLCWQQIRTGTLPASPVSHGERKSRRNSLNSNVNSTASSKDANIIKVAKVLLWDKGAPSSPRAIIRRPSTQDLKSPVHAWRRVSCILQDKGEFKLLTENDVTLLSVIQLSQLSRCAIQRLDKSVLGQEYCLAIFPQYTSTSTQLSIFRPVYIALESRLLYEVWFCLLIAFSIPEIYGPQLSDESSDYDVPTMPQGHATNDLFRIERSVNLRIVEAKMRRITVDADVGPTVRQIVKPEQDSSVGEYFAEVLLDGEVRARTRTRTETKNPFWREEYVFLDLPPHTPKFCIVVKRLDHIVAHHGFLSSSSLHSQGPAEETIAGTVDIPVDKLERGKARENWWPILDDQQEQIGEIFLKIRHDELVVLLAKDYEPISLLLHGFSSGLTEQIAQVMSTDLRSLSEVLMNIFQVSGHAGDWLMALLEDEIDGVGKESPIHRLRWSRRIGSNESFNSVGDREQTVRELGKSLQGEANLLFRGNSLFTQAMDVHMRRLGKEYLEEVLSERILHINALNPNCEVDPSRLTHGDDASKNWTLLISLTTEVWDGIAGSASRFPGELRQILKYIRAVADDRYGDFLRSVSYTSVSGFLFLRFLCPALLNPKLFGLLPDHPQPKAQRTLTLIAKSLQALANLSTFGSKEQWMEPMNRFLSSHRQSCKDFIDSICSIPAERNTFALPASYSTPITILARLPQTSREGFPSLPYLIDHARNFAALVKLWLNCTQRYIIPYNLEGDLAEFHNLCLDLQRRTDECISKAQGDRTADQLSLQWEDIVEGLENSSFPDDADMPTPSQSCNNSVTNVMPDDPFMPPSHSHSNSINFSSNATPGLEPPFAPSTATNTKAPSSAGSETRDREKKERQSFWESAFRPSGKAGGNGGGGGGGYDVSELTEVSPPSRVQSRNSKQKGSFLSGLRRKGKGESANTSTTNTTNTSAVGSLEDEGGKGDSGGKVSAITGISGGVNF</sequence>